<accession>A0ABD2P6M1</accession>
<name>A0ABD2P6M1_9CUCU</name>
<dbReference type="AlphaFoldDB" id="A0ABD2P6M1"/>
<reference evidence="1 2" key="1">
    <citation type="journal article" date="2021" name="BMC Biol.">
        <title>Horizontally acquired antibacterial genes associated with adaptive radiation of ladybird beetles.</title>
        <authorList>
            <person name="Li H.S."/>
            <person name="Tang X.F."/>
            <person name="Huang Y.H."/>
            <person name="Xu Z.Y."/>
            <person name="Chen M.L."/>
            <person name="Du X.Y."/>
            <person name="Qiu B.Y."/>
            <person name="Chen P.T."/>
            <person name="Zhang W."/>
            <person name="Slipinski A."/>
            <person name="Escalona H.E."/>
            <person name="Waterhouse R.M."/>
            <person name="Zwick A."/>
            <person name="Pang H."/>
        </authorList>
    </citation>
    <scope>NUCLEOTIDE SEQUENCE [LARGE SCALE GENOMIC DNA]</scope>
    <source>
        <strain evidence="1">SYSU2018</strain>
    </source>
</reference>
<gene>
    <name evidence="1" type="ORF">HHI36_001077</name>
</gene>
<organism evidence="1 2">
    <name type="scientific">Cryptolaemus montrouzieri</name>
    <dbReference type="NCBI Taxonomy" id="559131"/>
    <lineage>
        <taxon>Eukaryota</taxon>
        <taxon>Metazoa</taxon>
        <taxon>Ecdysozoa</taxon>
        <taxon>Arthropoda</taxon>
        <taxon>Hexapoda</taxon>
        <taxon>Insecta</taxon>
        <taxon>Pterygota</taxon>
        <taxon>Neoptera</taxon>
        <taxon>Endopterygota</taxon>
        <taxon>Coleoptera</taxon>
        <taxon>Polyphaga</taxon>
        <taxon>Cucujiformia</taxon>
        <taxon>Coccinelloidea</taxon>
        <taxon>Coccinellidae</taxon>
        <taxon>Scymninae</taxon>
        <taxon>Scymnini</taxon>
        <taxon>Cryptolaemus</taxon>
    </lineage>
</organism>
<keyword evidence="2" id="KW-1185">Reference proteome</keyword>
<sequence length="161" mass="18883">MGHLNRKGLNLLKNGLADGVNFREVCRNPCVTCLQEISTQNIKPENLENINFETENDENQNLENKNLENEFRDEDLRGFDEIEQEPVLTGNGYPLRERKPLKNNDYEYDRFSFLIVGENHSLIIMNEQEPQSIEDVLNHEDKDMWKHAMIEEMKSLSDNKT</sequence>
<dbReference type="Proteomes" id="UP001516400">
    <property type="component" value="Unassembled WGS sequence"/>
</dbReference>
<protein>
    <recommendedName>
        <fullName evidence="3">Retrovirus-related Pol polyprotein from transposon TNT 1-94</fullName>
    </recommendedName>
</protein>
<evidence type="ECO:0000313" key="2">
    <source>
        <dbReference type="Proteomes" id="UP001516400"/>
    </source>
</evidence>
<comment type="caution">
    <text evidence="1">The sequence shown here is derived from an EMBL/GenBank/DDBJ whole genome shotgun (WGS) entry which is preliminary data.</text>
</comment>
<dbReference type="EMBL" id="JABFTP020000185">
    <property type="protein sequence ID" value="KAL3286576.1"/>
    <property type="molecule type" value="Genomic_DNA"/>
</dbReference>
<proteinExistence type="predicted"/>
<evidence type="ECO:0008006" key="3">
    <source>
        <dbReference type="Google" id="ProtNLM"/>
    </source>
</evidence>
<evidence type="ECO:0000313" key="1">
    <source>
        <dbReference type="EMBL" id="KAL3286576.1"/>
    </source>
</evidence>